<proteinExistence type="predicted"/>
<organism evidence="2 3">
    <name type="scientific">Nocardiopsis composta</name>
    <dbReference type="NCBI Taxonomy" id="157465"/>
    <lineage>
        <taxon>Bacteria</taxon>
        <taxon>Bacillati</taxon>
        <taxon>Actinomycetota</taxon>
        <taxon>Actinomycetes</taxon>
        <taxon>Streptosporangiales</taxon>
        <taxon>Nocardiopsidaceae</taxon>
        <taxon>Nocardiopsis</taxon>
    </lineage>
</organism>
<dbReference type="SUPFAM" id="SSF53335">
    <property type="entry name" value="S-adenosyl-L-methionine-dependent methyltransferases"/>
    <property type="match status" value="1"/>
</dbReference>
<keyword evidence="2" id="KW-0808">Transferase</keyword>
<dbReference type="AlphaFoldDB" id="A0A7W8VCZ9"/>
<dbReference type="RefSeq" id="WP_184391189.1">
    <property type="nucleotide sequence ID" value="NZ_BAAAJD010000031.1"/>
</dbReference>
<dbReference type="InterPro" id="IPR041698">
    <property type="entry name" value="Methyltransf_25"/>
</dbReference>
<keyword evidence="3" id="KW-1185">Reference proteome</keyword>
<name>A0A7W8VCZ9_9ACTN</name>
<dbReference type="InterPro" id="IPR029063">
    <property type="entry name" value="SAM-dependent_MTases_sf"/>
</dbReference>
<dbReference type="Gene3D" id="3.40.50.150">
    <property type="entry name" value="Vaccinia Virus protein VP39"/>
    <property type="match status" value="1"/>
</dbReference>
<gene>
    <name evidence="2" type="ORF">HDA36_001567</name>
</gene>
<evidence type="ECO:0000313" key="3">
    <source>
        <dbReference type="Proteomes" id="UP000572635"/>
    </source>
</evidence>
<dbReference type="CDD" id="cd02440">
    <property type="entry name" value="AdoMet_MTases"/>
    <property type="match status" value="1"/>
</dbReference>
<comment type="caution">
    <text evidence="2">The sequence shown here is derived from an EMBL/GenBank/DDBJ whole genome shotgun (WGS) entry which is preliminary data.</text>
</comment>
<dbReference type="Pfam" id="PF13649">
    <property type="entry name" value="Methyltransf_25"/>
    <property type="match status" value="1"/>
</dbReference>
<evidence type="ECO:0000313" key="2">
    <source>
        <dbReference type="EMBL" id="MBB5431483.1"/>
    </source>
</evidence>
<dbReference type="EMBL" id="JACHDB010000001">
    <property type="protein sequence ID" value="MBB5431483.1"/>
    <property type="molecule type" value="Genomic_DNA"/>
</dbReference>
<dbReference type="Gene3D" id="2.20.130.10">
    <property type="entry name" value="CAC2371-like domains"/>
    <property type="match status" value="1"/>
</dbReference>
<protein>
    <submittedName>
        <fullName evidence="2">SAM-dependent methyltransferase</fullName>
    </submittedName>
</protein>
<dbReference type="GO" id="GO:0008168">
    <property type="term" value="F:methyltransferase activity"/>
    <property type="evidence" value="ECO:0007669"/>
    <property type="project" value="UniProtKB-KW"/>
</dbReference>
<sequence length="239" mass="25819">MYEEELAAIYDLVYEGRGKDHAAEAEQVLGLVRARAGEPASLLDVACGTGAHLRHFAAAVPDAEGLELSEDMLGVARGRMPGVKLHRGDMRAFSLGRRFSAAVCMFSSIGYMRDAGELGAALRCFAEHLEPGGVCVIEPWWFPETFIEGYVGADTVQDGGRTVTRMSHSVRAREGRATHMEVHFLVADAGSGIRHFSNAHEITLFRRGEYEAAFTGAGLDVEYLDGGPSGRGLFVGVRT</sequence>
<dbReference type="Proteomes" id="UP000572635">
    <property type="component" value="Unassembled WGS sequence"/>
</dbReference>
<evidence type="ECO:0000259" key="1">
    <source>
        <dbReference type="Pfam" id="PF13649"/>
    </source>
</evidence>
<dbReference type="GO" id="GO:0032259">
    <property type="term" value="P:methylation"/>
    <property type="evidence" value="ECO:0007669"/>
    <property type="project" value="UniProtKB-KW"/>
</dbReference>
<accession>A0A7W8VCZ9</accession>
<feature type="domain" description="Methyltransferase" evidence="1">
    <location>
        <begin position="43"/>
        <end position="133"/>
    </location>
</feature>
<reference evidence="2 3" key="1">
    <citation type="submission" date="2020-08" db="EMBL/GenBank/DDBJ databases">
        <title>Sequencing the genomes of 1000 actinobacteria strains.</title>
        <authorList>
            <person name="Klenk H.-P."/>
        </authorList>
    </citation>
    <scope>NUCLEOTIDE SEQUENCE [LARGE SCALE GENOMIC DNA]</scope>
    <source>
        <strain evidence="2 3">DSM 44551</strain>
    </source>
</reference>
<keyword evidence="2" id="KW-0489">Methyltransferase</keyword>